<dbReference type="AlphaFoldDB" id="A0AA39IWS8"/>
<accession>A0AA39IWS8</accession>
<keyword evidence="3" id="KW-1185">Reference proteome</keyword>
<dbReference type="EMBL" id="JAUEPT010000139">
    <property type="protein sequence ID" value="KAK0430614.1"/>
    <property type="molecule type" value="Genomic_DNA"/>
</dbReference>
<dbReference type="Proteomes" id="UP001175226">
    <property type="component" value="Unassembled WGS sequence"/>
</dbReference>
<proteinExistence type="predicted"/>
<protein>
    <recommendedName>
        <fullName evidence="1">F-box domain-containing protein</fullName>
    </recommendedName>
</protein>
<dbReference type="InterPro" id="IPR036047">
    <property type="entry name" value="F-box-like_dom_sf"/>
</dbReference>
<name>A0AA39IWS8_9AGAR</name>
<sequence length="537" mass="60831">MATRLSLLPSPAPATTRCSRVFAPIQAITGAQRGDQLDGRHRTNDELTRLQICLSPNSPYTMTGCNAAEIPSYSPAVDITSLLRSWCSPGRIDKITMAHVRLDMIAVDSLVQPRLDRIKELESEIAHLRAEVDVISPTLDKYHSLHAPIRRLPPEMLLSIFGHLEPGPMPLKDDAPWVLTRVCSSWRDLVTHTPTLWSTIKMDCPYNYWNLSHYHHQHQHHTSSDLSPMSSLLTSSLRYSQNSPLDITLVSRLHNLSIDCITTPLSQHSNRWRSLVTDLDGFIPNDLPVLERLDLRIFSELFNSLQAPHLHTLIIGELYSIPFSRFPSLRCLECHIIDSEQLITLLEVAKQITSLRVDCWERLVPKNLPSSGIISSLLELHLPTKVPKALSCISFPMLHSLTLGLPLCYHPGYNPEDVDILNNLHCPRLRTLIFNNTINILPLNKLLSCPITRLDLVIRAKSVYYALISMPLLHLEDLRVTDESPWSEEILSLVKAKKGLRNVEVKSALIERIRELFRTESFPEELTTSFSVCSHGY</sequence>
<feature type="domain" description="F-box" evidence="1">
    <location>
        <begin position="146"/>
        <end position="200"/>
    </location>
</feature>
<evidence type="ECO:0000313" key="3">
    <source>
        <dbReference type="Proteomes" id="UP001175226"/>
    </source>
</evidence>
<organism evidence="2 3">
    <name type="scientific">Armillaria borealis</name>
    <dbReference type="NCBI Taxonomy" id="47425"/>
    <lineage>
        <taxon>Eukaryota</taxon>
        <taxon>Fungi</taxon>
        <taxon>Dikarya</taxon>
        <taxon>Basidiomycota</taxon>
        <taxon>Agaricomycotina</taxon>
        <taxon>Agaricomycetes</taxon>
        <taxon>Agaricomycetidae</taxon>
        <taxon>Agaricales</taxon>
        <taxon>Marasmiineae</taxon>
        <taxon>Physalacriaceae</taxon>
        <taxon>Armillaria</taxon>
    </lineage>
</organism>
<evidence type="ECO:0000313" key="2">
    <source>
        <dbReference type="EMBL" id="KAK0430614.1"/>
    </source>
</evidence>
<reference evidence="2" key="1">
    <citation type="submission" date="2023-06" db="EMBL/GenBank/DDBJ databases">
        <authorList>
            <consortium name="Lawrence Berkeley National Laboratory"/>
            <person name="Ahrendt S."/>
            <person name="Sahu N."/>
            <person name="Indic B."/>
            <person name="Wong-Bajracharya J."/>
            <person name="Merenyi Z."/>
            <person name="Ke H.-M."/>
            <person name="Monk M."/>
            <person name="Kocsube S."/>
            <person name="Drula E."/>
            <person name="Lipzen A."/>
            <person name="Balint B."/>
            <person name="Henrissat B."/>
            <person name="Andreopoulos B."/>
            <person name="Martin F.M."/>
            <person name="Harder C.B."/>
            <person name="Rigling D."/>
            <person name="Ford K.L."/>
            <person name="Foster G.D."/>
            <person name="Pangilinan J."/>
            <person name="Papanicolaou A."/>
            <person name="Barry K."/>
            <person name="LaButti K."/>
            <person name="Viragh M."/>
            <person name="Koriabine M."/>
            <person name="Yan M."/>
            <person name="Riley R."/>
            <person name="Champramary S."/>
            <person name="Plett K.L."/>
            <person name="Tsai I.J."/>
            <person name="Slot J."/>
            <person name="Sipos G."/>
            <person name="Plett J."/>
            <person name="Nagy L.G."/>
            <person name="Grigoriev I.V."/>
        </authorList>
    </citation>
    <scope>NUCLEOTIDE SEQUENCE</scope>
    <source>
        <strain evidence="2">FPL87.14</strain>
    </source>
</reference>
<dbReference type="SUPFAM" id="SSF81383">
    <property type="entry name" value="F-box domain"/>
    <property type="match status" value="1"/>
</dbReference>
<dbReference type="InterPro" id="IPR001810">
    <property type="entry name" value="F-box_dom"/>
</dbReference>
<evidence type="ECO:0000259" key="1">
    <source>
        <dbReference type="PROSITE" id="PS50181"/>
    </source>
</evidence>
<comment type="caution">
    <text evidence="2">The sequence shown here is derived from an EMBL/GenBank/DDBJ whole genome shotgun (WGS) entry which is preliminary data.</text>
</comment>
<gene>
    <name evidence="2" type="ORF">EV421DRAFT_1932404</name>
</gene>
<dbReference type="Gene3D" id="1.20.1280.50">
    <property type="match status" value="1"/>
</dbReference>
<dbReference type="PROSITE" id="PS50181">
    <property type="entry name" value="FBOX"/>
    <property type="match status" value="1"/>
</dbReference>
<dbReference type="Pfam" id="PF12937">
    <property type="entry name" value="F-box-like"/>
    <property type="match status" value="1"/>
</dbReference>